<evidence type="ECO:0000313" key="6">
    <source>
        <dbReference type="Proteomes" id="UP000816034"/>
    </source>
</evidence>
<name>A0AA88H0Z0_NAELO</name>
<organism evidence="5 6">
    <name type="scientific">Naegleria lovaniensis</name>
    <name type="common">Amoeba</name>
    <dbReference type="NCBI Taxonomy" id="51637"/>
    <lineage>
        <taxon>Eukaryota</taxon>
        <taxon>Discoba</taxon>
        <taxon>Heterolobosea</taxon>
        <taxon>Tetramitia</taxon>
        <taxon>Eutetramitia</taxon>
        <taxon>Vahlkampfiidae</taxon>
        <taxon>Naegleria</taxon>
    </lineage>
</organism>
<protein>
    <recommendedName>
        <fullName evidence="4">Autophagy protein ATG17-like domain-containing protein</fullName>
    </recommendedName>
</protein>
<feature type="coiled-coil region" evidence="2">
    <location>
        <begin position="372"/>
        <end position="399"/>
    </location>
</feature>
<dbReference type="GO" id="GO:0000422">
    <property type="term" value="P:autophagy of mitochondrion"/>
    <property type="evidence" value="ECO:0007669"/>
    <property type="project" value="TreeGrafter"/>
</dbReference>
<dbReference type="AlphaFoldDB" id="A0AA88H0Z0"/>
<evidence type="ECO:0000256" key="2">
    <source>
        <dbReference type="SAM" id="Coils"/>
    </source>
</evidence>
<sequence>MKVFLAEEGTLLLDTSQLQNLHTTTPSPSSSATTPTATSESSLTSNSNISNHHQHTPVPSSPSLSSLHTIHQLKQFLEKAAGIAMENQILLDSKGAKVDNEQHMSDIEDEDEQIYLFDRMSFSSKTKSQSLLKIVSDEYALLESREVTVFNLPDDIQKKIKNNELYRYVQQFYTQLMLAENILKSSDNRVRYCITKLEQMRAQNDSISVALLNLDGHTKSSSASLKKFKERFDKIESKYVDLLQTLDEDIEKLGTVELHPALQTQNRKTLQDCIPIQQIKLWGNKCLQELNSFKEKVIFTLSLSQQIDRDVDTQLLLVVPPVNFSMLSKLCTESENIVNTQRELVNNINRNFQSLLQMASKSDSQNKDVTVIVQLVDTHQNYLNQLREHENTLKSTCEKIAQSKIILTKYQLDKLKVISTIQYNILKLNKKMQTFVSILKNIMTKFHHVSIPKYLPGAYYMSLLEIMRRKAYIRKFDSEVVKASEILSDLREEEIKNRKNFFRAFGKFLPPQLFDKINELPASADEILTLLSAHSLNETSKLPNISAFDESMENVIKMDEIEKTFNDAMYFGDTGSNKLDFRLYSKYLDQNSLMATNTGFNMMSDKSAMVASSLTTLDLERLSMTESDNLEQPQGSSSSSSPRSFKLRTQLDEFDAMEKQLSSAMNKMQTPRENIVHHVQTDSPSDLEQLREENQMLKQQILQLQKENELLKSSMRQ</sequence>
<dbReference type="Pfam" id="PF04108">
    <property type="entry name" value="ATG17_like"/>
    <property type="match status" value="1"/>
</dbReference>
<comment type="caution">
    <text evidence="5">The sequence shown here is derived from an EMBL/GenBank/DDBJ whole genome shotgun (WGS) entry which is preliminary data.</text>
</comment>
<feature type="region of interest" description="Disordered" evidence="3">
    <location>
        <begin position="16"/>
        <end position="65"/>
    </location>
</feature>
<dbReference type="GO" id="GO:0034727">
    <property type="term" value="P:piecemeal microautophagy of the nucleus"/>
    <property type="evidence" value="ECO:0007669"/>
    <property type="project" value="TreeGrafter"/>
</dbReference>
<dbReference type="PANTHER" id="PTHR13222:SF1">
    <property type="entry name" value="RB1-INDUCIBLE COILED-COIL PROTEIN 1"/>
    <property type="match status" value="1"/>
</dbReference>
<keyword evidence="2" id="KW-0175">Coiled coil</keyword>
<dbReference type="GO" id="GO:1990316">
    <property type="term" value="C:Atg1/ULK1 kinase complex"/>
    <property type="evidence" value="ECO:0007669"/>
    <property type="project" value="TreeGrafter"/>
</dbReference>
<dbReference type="GO" id="GO:0034517">
    <property type="term" value="P:ribophagy"/>
    <property type="evidence" value="ECO:0007669"/>
    <property type="project" value="TreeGrafter"/>
</dbReference>
<dbReference type="GO" id="GO:0060090">
    <property type="term" value="F:molecular adaptor activity"/>
    <property type="evidence" value="ECO:0007669"/>
    <property type="project" value="TreeGrafter"/>
</dbReference>
<dbReference type="RefSeq" id="XP_044556093.1">
    <property type="nucleotide sequence ID" value="XM_044693549.1"/>
</dbReference>
<dbReference type="EMBL" id="PYSW02000001">
    <property type="protein sequence ID" value="KAG2394199.1"/>
    <property type="molecule type" value="Genomic_DNA"/>
</dbReference>
<dbReference type="PANTHER" id="PTHR13222">
    <property type="entry name" value="RB1-INDUCIBLE COILED-COIL"/>
    <property type="match status" value="1"/>
</dbReference>
<keyword evidence="1" id="KW-0072">Autophagy</keyword>
<dbReference type="GO" id="GO:0019901">
    <property type="term" value="F:protein kinase binding"/>
    <property type="evidence" value="ECO:0007669"/>
    <property type="project" value="TreeGrafter"/>
</dbReference>
<dbReference type="InterPro" id="IPR045326">
    <property type="entry name" value="ATG17-like_dom"/>
</dbReference>
<reference evidence="5 6" key="1">
    <citation type="journal article" date="2018" name="BMC Genomics">
        <title>The genome of Naegleria lovaniensis, the basis for a comparative approach to unravel pathogenicity factors of the human pathogenic amoeba N. fowleri.</title>
        <authorList>
            <person name="Liechti N."/>
            <person name="Schurch N."/>
            <person name="Bruggmann R."/>
            <person name="Wittwer M."/>
        </authorList>
    </citation>
    <scope>NUCLEOTIDE SEQUENCE [LARGE SCALE GENOMIC DNA]</scope>
    <source>
        <strain evidence="5 6">ATCC 30569</strain>
    </source>
</reference>
<feature type="region of interest" description="Disordered" evidence="3">
    <location>
        <begin position="626"/>
        <end position="645"/>
    </location>
</feature>
<dbReference type="Proteomes" id="UP000816034">
    <property type="component" value="Unassembled WGS sequence"/>
</dbReference>
<dbReference type="GO" id="GO:0034045">
    <property type="term" value="C:phagophore assembly site membrane"/>
    <property type="evidence" value="ECO:0007669"/>
    <property type="project" value="TreeGrafter"/>
</dbReference>
<evidence type="ECO:0000313" key="5">
    <source>
        <dbReference type="EMBL" id="KAG2394199.1"/>
    </source>
</evidence>
<feature type="coiled-coil region" evidence="2">
    <location>
        <begin position="647"/>
        <end position="714"/>
    </location>
</feature>
<dbReference type="GO" id="GO:0000045">
    <property type="term" value="P:autophagosome assembly"/>
    <property type="evidence" value="ECO:0007669"/>
    <property type="project" value="InterPro"/>
</dbReference>
<feature type="domain" description="Autophagy protein ATG17-like" evidence="4">
    <location>
        <begin position="178"/>
        <end position="509"/>
    </location>
</feature>
<evidence type="ECO:0000256" key="1">
    <source>
        <dbReference type="ARBA" id="ARBA00023006"/>
    </source>
</evidence>
<dbReference type="InterPro" id="IPR040040">
    <property type="entry name" value="ATG11"/>
</dbReference>
<keyword evidence="6" id="KW-1185">Reference proteome</keyword>
<dbReference type="GO" id="GO:0061709">
    <property type="term" value="P:reticulophagy"/>
    <property type="evidence" value="ECO:0007669"/>
    <property type="project" value="TreeGrafter"/>
</dbReference>
<gene>
    <name evidence="5" type="ORF">C9374_003963</name>
</gene>
<feature type="compositionally biased region" description="Low complexity" evidence="3">
    <location>
        <begin position="23"/>
        <end position="51"/>
    </location>
</feature>
<evidence type="ECO:0000256" key="3">
    <source>
        <dbReference type="SAM" id="MobiDB-lite"/>
    </source>
</evidence>
<dbReference type="GeneID" id="68096418"/>
<accession>A0AA88H0Z0</accession>
<proteinExistence type="predicted"/>
<feature type="compositionally biased region" description="Polar residues" evidence="3">
    <location>
        <begin position="626"/>
        <end position="635"/>
    </location>
</feature>
<evidence type="ECO:0000259" key="4">
    <source>
        <dbReference type="Pfam" id="PF04108"/>
    </source>
</evidence>